<evidence type="ECO:0000313" key="2">
    <source>
        <dbReference type="EMBL" id="CAE6712106.1"/>
    </source>
</evidence>
<name>A0ABM8QRY2_9BACT</name>
<dbReference type="Proteomes" id="UP000675880">
    <property type="component" value="Unassembled WGS sequence"/>
</dbReference>
<evidence type="ECO:0000256" key="1">
    <source>
        <dbReference type="SAM" id="Phobius"/>
    </source>
</evidence>
<dbReference type="EMBL" id="CAJNBJ010000001">
    <property type="protein sequence ID" value="CAE6712106.1"/>
    <property type="molecule type" value="Genomic_DNA"/>
</dbReference>
<accession>A0ABM8QRY2</accession>
<feature type="transmembrane region" description="Helical" evidence="1">
    <location>
        <begin position="53"/>
        <end position="71"/>
    </location>
</feature>
<gene>
    <name evidence="2" type="ORF">NSPZN2_11268</name>
</gene>
<keyword evidence="1" id="KW-0472">Membrane</keyword>
<evidence type="ECO:0000313" key="3">
    <source>
        <dbReference type="Proteomes" id="UP000675880"/>
    </source>
</evidence>
<comment type="caution">
    <text evidence="2">The sequence shown here is derived from an EMBL/GenBank/DDBJ whole genome shotgun (WGS) entry which is preliminary data.</text>
</comment>
<keyword evidence="1" id="KW-1133">Transmembrane helix</keyword>
<keyword evidence="3" id="KW-1185">Reference proteome</keyword>
<proteinExistence type="predicted"/>
<sequence length="160" mass="17582">MSWRGRLRSQAGAIMKPDRTLLRLIWVIAMLNAAHTIDHVIRGDFHWPPDGQSVGFLLIITSIYLLIGVGLRLSWSGRVGPRFWTIIGGAGLALGWLSHFSPVTDQPLHVIQSAYQGVIGGAVAVGCLMLLMGVVLVATMYSAYLWHDQRRRSTTHPVSG</sequence>
<feature type="transmembrane region" description="Helical" evidence="1">
    <location>
        <begin position="83"/>
        <end position="101"/>
    </location>
</feature>
<feature type="transmembrane region" description="Helical" evidence="1">
    <location>
        <begin position="21"/>
        <end position="41"/>
    </location>
</feature>
<feature type="transmembrane region" description="Helical" evidence="1">
    <location>
        <begin position="121"/>
        <end position="146"/>
    </location>
</feature>
<keyword evidence="1" id="KW-0812">Transmembrane</keyword>
<organism evidence="2 3">
    <name type="scientific">Nitrospira defluvii</name>
    <dbReference type="NCBI Taxonomy" id="330214"/>
    <lineage>
        <taxon>Bacteria</taxon>
        <taxon>Pseudomonadati</taxon>
        <taxon>Nitrospirota</taxon>
        <taxon>Nitrospiria</taxon>
        <taxon>Nitrospirales</taxon>
        <taxon>Nitrospiraceae</taxon>
        <taxon>Nitrospira</taxon>
    </lineage>
</organism>
<protein>
    <submittedName>
        <fullName evidence="2">Uncharacterized protein</fullName>
    </submittedName>
</protein>
<reference evidence="2 3" key="1">
    <citation type="submission" date="2021-02" db="EMBL/GenBank/DDBJ databases">
        <authorList>
            <person name="Han P."/>
        </authorList>
    </citation>
    <scope>NUCLEOTIDE SEQUENCE [LARGE SCALE GENOMIC DNA]</scope>
    <source>
        <strain evidence="2">Candidatus Nitrospira sp. ZN2</strain>
    </source>
</reference>